<name>A0A948RSL6_UNCEI</name>
<accession>A0A948RSL6</accession>
<gene>
    <name evidence="1" type="ORF">KJ970_04895</name>
</gene>
<evidence type="ECO:0000313" key="2">
    <source>
        <dbReference type="Proteomes" id="UP000777784"/>
    </source>
</evidence>
<dbReference type="Proteomes" id="UP000777784">
    <property type="component" value="Unassembled WGS sequence"/>
</dbReference>
<dbReference type="EMBL" id="JAHJDP010000027">
    <property type="protein sequence ID" value="MBU2690245.1"/>
    <property type="molecule type" value="Genomic_DNA"/>
</dbReference>
<dbReference type="AlphaFoldDB" id="A0A948RSL6"/>
<evidence type="ECO:0000313" key="1">
    <source>
        <dbReference type="EMBL" id="MBU2690245.1"/>
    </source>
</evidence>
<proteinExistence type="predicted"/>
<organism evidence="1 2">
    <name type="scientific">Eiseniibacteriota bacterium</name>
    <dbReference type="NCBI Taxonomy" id="2212470"/>
    <lineage>
        <taxon>Bacteria</taxon>
        <taxon>Candidatus Eiseniibacteriota</taxon>
    </lineage>
</organism>
<comment type="caution">
    <text evidence="1">The sequence shown here is derived from an EMBL/GenBank/DDBJ whole genome shotgun (WGS) entry which is preliminary data.</text>
</comment>
<sequence>MQDENKRNLMYFEASSMRALHRSLEVWQNEHAKRLLSVSIQKDSGKYCCIALSNPNEVIICDGSGASQAGVSQGALEIKNI</sequence>
<protein>
    <submittedName>
        <fullName evidence="1">Uncharacterized protein</fullName>
    </submittedName>
</protein>
<reference evidence="1" key="1">
    <citation type="submission" date="2021-05" db="EMBL/GenBank/DDBJ databases">
        <title>Energy efficiency and biological interactions define the core microbiome of deep oligotrophic groundwater.</title>
        <authorList>
            <person name="Mehrshad M."/>
            <person name="Lopez-Fernandez M."/>
            <person name="Bell E."/>
            <person name="Bernier-Latmani R."/>
            <person name="Bertilsson S."/>
            <person name="Dopson M."/>
        </authorList>
    </citation>
    <scope>NUCLEOTIDE SEQUENCE</scope>
    <source>
        <strain evidence="1">Modern_marine.mb.64</strain>
    </source>
</reference>